<feature type="domain" description="CinA C-terminal" evidence="1">
    <location>
        <begin position="5"/>
        <end position="149"/>
    </location>
</feature>
<dbReference type="Proteomes" id="UP001595710">
    <property type="component" value="Unassembled WGS sequence"/>
</dbReference>
<evidence type="ECO:0000313" key="2">
    <source>
        <dbReference type="EMBL" id="MFC3701416.1"/>
    </source>
</evidence>
<keyword evidence="3" id="KW-1185">Reference proteome</keyword>
<dbReference type="Pfam" id="PF02464">
    <property type="entry name" value="CinA"/>
    <property type="match status" value="1"/>
</dbReference>
<gene>
    <name evidence="2" type="ORF">ACFOND_07145</name>
</gene>
<dbReference type="InterPro" id="IPR008136">
    <property type="entry name" value="CinA_C"/>
</dbReference>
<comment type="caution">
    <text evidence="2">The sequence shown here is derived from an EMBL/GenBank/DDBJ whole genome shotgun (WGS) entry which is preliminary data.</text>
</comment>
<organism evidence="2 3">
    <name type="scientific">Reinekea marina</name>
    <dbReference type="NCBI Taxonomy" id="1310421"/>
    <lineage>
        <taxon>Bacteria</taxon>
        <taxon>Pseudomonadati</taxon>
        <taxon>Pseudomonadota</taxon>
        <taxon>Gammaproteobacteria</taxon>
        <taxon>Oceanospirillales</taxon>
        <taxon>Saccharospirillaceae</taxon>
        <taxon>Reinekea</taxon>
    </lineage>
</organism>
<evidence type="ECO:0000259" key="1">
    <source>
        <dbReference type="Pfam" id="PF02464"/>
    </source>
</evidence>
<dbReference type="EMBL" id="JBHRYN010000008">
    <property type="protein sequence ID" value="MFC3701416.1"/>
    <property type="molecule type" value="Genomic_DNA"/>
</dbReference>
<sequence length="153" mass="16406">MNLSEVARLLELRNETLVTIESCTGGGIAALCTSIPGSSVWFDGGWVTYSNEMKMKLGVPRVLIDDHGAVSKQVAEAMAASGQAESGADWAISVTGVAGPGGGSVEKPVGLVWFGLASKSAVYSFKRYFRGDRETIRRQTVEFALEQLTLYLR</sequence>
<dbReference type="InterPro" id="IPR036653">
    <property type="entry name" value="CinA-like_C"/>
</dbReference>
<evidence type="ECO:0000313" key="3">
    <source>
        <dbReference type="Proteomes" id="UP001595710"/>
    </source>
</evidence>
<proteinExistence type="predicted"/>
<name>A0ABV7WRE6_9GAMM</name>
<dbReference type="RefSeq" id="WP_290282580.1">
    <property type="nucleotide sequence ID" value="NZ_JAUFQI010000001.1"/>
</dbReference>
<dbReference type="Gene3D" id="3.90.950.20">
    <property type="entry name" value="CinA-like"/>
    <property type="match status" value="1"/>
</dbReference>
<protein>
    <submittedName>
        <fullName evidence="2">CinA family protein</fullName>
    </submittedName>
</protein>
<dbReference type="SUPFAM" id="SSF142433">
    <property type="entry name" value="CinA-like"/>
    <property type="match status" value="1"/>
</dbReference>
<reference evidence="3" key="1">
    <citation type="journal article" date="2019" name="Int. J. Syst. Evol. Microbiol.">
        <title>The Global Catalogue of Microorganisms (GCM) 10K type strain sequencing project: providing services to taxonomists for standard genome sequencing and annotation.</title>
        <authorList>
            <consortium name="The Broad Institute Genomics Platform"/>
            <consortium name="The Broad Institute Genome Sequencing Center for Infectious Disease"/>
            <person name="Wu L."/>
            <person name="Ma J."/>
        </authorList>
    </citation>
    <scope>NUCLEOTIDE SEQUENCE [LARGE SCALE GENOMIC DNA]</scope>
    <source>
        <strain evidence="3">CECT 8288</strain>
    </source>
</reference>
<dbReference type="NCBIfam" id="TIGR00199">
    <property type="entry name" value="PncC_domain"/>
    <property type="match status" value="1"/>
</dbReference>
<accession>A0ABV7WRE6</accession>